<gene>
    <name evidence="13" type="ORF">SARC_12476</name>
</gene>
<feature type="non-terminal residue" evidence="13">
    <location>
        <position position="603"/>
    </location>
</feature>
<evidence type="ECO:0000313" key="14">
    <source>
        <dbReference type="Proteomes" id="UP000054560"/>
    </source>
</evidence>
<evidence type="ECO:0000313" key="13">
    <source>
        <dbReference type="EMBL" id="KNC74990.1"/>
    </source>
</evidence>
<comment type="subunit">
    <text evidence="2">Homodimer.</text>
</comment>
<evidence type="ECO:0000256" key="3">
    <source>
        <dbReference type="ARBA" id="ARBA00012746"/>
    </source>
</evidence>
<dbReference type="PANTHER" id="PTHR11922:SF2">
    <property type="entry name" value="GMP SYNTHASE [GLUTAMINE-HYDROLYZING]"/>
    <property type="match status" value="1"/>
</dbReference>
<dbReference type="PROSITE" id="PS51273">
    <property type="entry name" value="GATASE_TYPE_1"/>
    <property type="match status" value="1"/>
</dbReference>
<evidence type="ECO:0000256" key="9">
    <source>
        <dbReference type="ARBA" id="ARBA00022962"/>
    </source>
</evidence>
<evidence type="ECO:0000256" key="4">
    <source>
        <dbReference type="ARBA" id="ARBA00022598"/>
    </source>
</evidence>
<keyword evidence="7 11" id="KW-0658">Purine biosynthesis</keyword>
<dbReference type="SUPFAM" id="SSF54810">
    <property type="entry name" value="GMP synthetase C-terminal dimerisation domain"/>
    <property type="match status" value="1"/>
</dbReference>
<dbReference type="PROSITE" id="PS51553">
    <property type="entry name" value="GMPS_ATP_PPASE"/>
    <property type="match status" value="1"/>
</dbReference>
<evidence type="ECO:0000256" key="11">
    <source>
        <dbReference type="PROSITE-ProRule" id="PRU00886"/>
    </source>
</evidence>
<dbReference type="SUPFAM" id="SSF52402">
    <property type="entry name" value="Adenine nucleotide alpha hydrolases-like"/>
    <property type="match status" value="1"/>
</dbReference>
<evidence type="ECO:0000259" key="12">
    <source>
        <dbReference type="PROSITE" id="PS51553"/>
    </source>
</evidence>
<evidence type="ECO:0000256" key="1">
    <source>
        <dbReference type="ARBA" id="ARBA00005153"/>
    </source>
</evidence>
<dbReference type="InterPro" id="IPR014729">
    <property type="entry name" value="Rossmann-like_a/b/a_fold"/>
</dbReference>
<sequence>VIDRKVRELSVRSELLPLETSVADLRAAGYKAIIISGGPGSVYAKDAPKICEELMDSGIPVLGICYGMQLMNVHFGGTVERKTQREDGQHPIQCELTSDLFKGLEAQEQVLLTHGDSVGKVAPGFRTIATSGEIVAAIENKDKKLYGVQFHPEVDLSVNGMQIFKNFLFEVVGCSGGYTVSNRKDACVEEIQALTGKEKKILVLVSGGVDSTVCAALVSRAVGPERVIALHVDNGFMRHEESKLVEQSLASLGLNLQVVDASETFYNATTTINNAETDKLKSTTNPEAKRKIIGDTFMHVGEAAIRSFKLDPEDVYLAQGTLRPDLIESASSMVSNKAEAIKTHHNDTELVRELRRRGRVIEPLRDYHKDEVRELGKELGLSSKLVHRQPFPGPGIAIRVICADKPYVCEDFQETQTLVSEIAKYPLCSAETKVRVKQTLGAMTDEALVGQVGQISATLLPIRTVGVQGDGRTYSYVCALSTDNPVVSWAAMFLLAKVIPRLCHRVNRIVYTFGGLVKGSITNITPTCLTPDVLTQLRAADKIVNELLMEHNLVRTLSQVPVISFPVDFDSETKNTAGATTTGRSIAIRTFITSDFMTVSVVL</sequence>
<dbReference type="CDD" id="cd01997">
    <property type="entry name" value="GMP_synthase_C"/>
    <property type="match status" value="1"/>
</dbReference>
<dbReference type="InterPro" id="IPR025777">
    <property type="entry name" value="GMPS_ATP_PPase_dom"/>
</dbReference>
<keyword evidence="14" id="KW-1185">Reference proteome</keyword>
<dbReference type="PRINTS" id="PR00097">
    <property type="entry name" value="ANTSNTHASEII"/>
</dbReference>
<dbReference type="eggNOG" id="KOG1622">
    <property type="taxonomic scope" value="Eukaryota"/>
</dbReference>
<evidence type="ECO:0000256" key="7">
    <source>
        <dbReference type="ARBA" id="ARBA00022755"/>
    </source>
</evidence>
<dbReference type="STRING" id="667725.A0A0L0FE10"/>
<dbReference type="FunFam" id="3.40.50.620:FF:000044">
    <property type="entry name" value="GMP synthase [glutamine-hydrolyzing]"/>
    <property type="match status" value="1"/>
</dbReference>
<dbReference type="GO" id="GO:0005524">
    <property type="term" value="F:ATP binding"/>
    <property type="evidence" value="ECO:0007669"/>
    <property type="project" value="UniProtKB-UniRule"/>
</dbReference>
<dbReference type="SUPFAM" id="SSF52317">
    <property type="entry name" value="Class I glutamine amidotransferase-like"/>
    <property type="match status" value="1"/>
</dbReference>
<dbReference type="Proteomes" id="UP000054560">
    <property type="component" value="Unassembled WGS sequence"/>
</dbReference>
<accession>A0A0L0FE10</accession>
<dbReference type="OrthoDB" id="1724632at2759"/>
<dbReference type="Gene3D" id="3.40.50.880">
    <property type="match status" value="1"/>
</dbReference>
<dbReference type="GO" id="GO:0005829">
    <property type="term" value="C:cytosol"/>
    <property type="evidence" value="ECO:0007669"/>
    <property type="project" value="TreeGrafter"/>
</dbReference>
<reference evidence="13 14" key="1">
    <citation type="submission" date="2011-02" db="EMBL/GenBank/DDBJ databases">
        <title>The Genome Sequence of Sphaeroforma arctica JP610.</title>
        <authorList>
            <consortium name="The Broad Institute Genome Sequencing Platform"/>
            <person name="Russ C."/>
            <person name="Cuomo C."/>
            <person name="Young S.K."/>
            <person name="Zeng Q."/>
            <person name="Gargeya S."/>
            <person name="Alvarado L."/>
            <person name="Berlin A."/>
            <person name="Chapman S.B."/>
            <person name="Chen Z."/>
            <person name="Freedman E."/>
            <person name="Gellesch M."/>
            <person name="Goldberg J."/>
            <person name="Griggs A."/>
            <person name="Gujja S."/>
            <person name="Heilman E."/>
            <person name="Heiman D."/>
            <person name="Howarth C."/>
            <person name="Mehta T."/>
            <person name="Neiman D."/>
            <person name="Pearson M."/>
            <person name="Roberts A."/>
            <person name="Saif S."/>
            <person name="Shea T."/>
            <person name="Shenoy N."/>
            <person name="Sisk P."/>
            <person name="Stolte C."/>
            <person name="Sykes S."/>
            <person name="White J."/>
            <person name="Yandava C."/>
            <person name="Burger G."/>
            <person name="Gray M.W."/>
            <person name="Holland P.W.H."/>
            <person name="King N."/>
            <person name="Lang F.B.F."/>
            <person name="Roger A.J."/>
            <person name="Ruiz-Trillo I."/>
            <person name="Haas B."/>
            <person name="Nusbaum C."/>
            <person name="Birren B."/>
        </authorList>
    </citation>
    <scope>NUCLEOTIDE SEQUENCE [LARGE SCALE GENOMIC DNA]</scope>
    <source>
        <strain evidence="13 14">JP610</strain>
    </source>
</reference>
<keyword evidence="6 11" id="KW-0332">GMP biosynthesis</keyword>
<feature type="domain" description="GMPS ATP-PPase" evidence="12">
    <location>
        <begin position="178"/>
        <end position="388"/>
    </location>
</feature>
<dbReference type="RefSeq" id="XP_014148892.1">
    <property type="nucleotide sequence ID" value="XM_014293417.1"/>
</dbReference>
<dbReference type="InterPro" id="IPR022310">
    <property type="entry name" value="NAD/GMP_synthase"/>
</dbReference>
<dbReference type="UniPathway" id="UPA00189">
    <property type="reaction ID" value="UER00296"/>
</dbReference>
<organism evidence="13 14">
    <name type="scientific">Sphaeroforma arctica JP610</name>
    <dbReference type="NCBI Taxonomy" id="667725"/>
    <lineage>
        <taxon>Eukaryota</taxon>
        <taxon>Ichthyosporea</taxon>
        <taxon>Ichthyophonida</taxon>
        <taxon>Sphaeroforma</taxon>
    </lineage>
</organism>
<keyword evidence="4" id="KW-0436">Ligase</keyword>
<dbReference type="GeneID" id="25912980"/>
<dbReference type="Gene3D" id="3.30.300.10">
    <property type="match status" value="2"/>
</dbReference>
<comment type="pathway">
    <text evidence="1">Purine metabolism; GMP biosynthesis; GMP from XMP (L-Gln route): step 1/1.</text>
</comment>
<dbReference type="NCBIfam" id="NF000848">
    <property type="entry name" value="PRK00074.1"/>
    <property type="match status" value="1"/>
</dbReference>
<dbReference type="PRINTS" id="PR00096">
    <property type="entry name" value="GATASE"/>
</dbReference>
<keyword evidence="8 11" id="KW-0067">ATP-binding</keyword>
<evidence type="ECO:0000256" key="2">
    <source>
        <dbReference type="ARBA" id="ARBA00011738"/>
    </source>
</evidence>
<dbReference type="Pfam" id="PF00117">
    <property type="entry name" value="GATase"/>
    <property type="match status" value="1"/>
</dbReference>
<proteinExistence type="predicted"/>
<dbReference type="InterPro" id="IPR001674">
    <property type="entry name" value="GMP_synth_C"/>
</dbReference>
<dbReference type="InterPro" id="IPR004739">
    <property type="entry name" value="GMP_synth_GATase"/>
</dbReference>
<dbReference type="EC" id="6.3.5.2" evidence="3"/>
<dbReference type="Pfam" id="PF00958">
    <property type="entry name" value="GMP_synt_C"/>
    <property type="match status" value="1"/>
</dbReference>
<dbReference type="EMBL" id="KQ243926">
    <property type="protein sequence ID" value="KNC74990.1"/>
    <property type="molecule type" value="Genomic_DNA"/>
</dbReference>
<dbReference type="Pfam" id="PF02540">
    <property type="entry name" value="NAD_synthase"/>
    <property type="match status" value="1"/>
</dbReference>
<dbReference type="AlphaFoldDB" id="A0A0L0FE10"/>
<evidence type="ECO:0000256" key="8">
    <source>
        <dbReference type="ARBA" id="ARBA00022840"/>
    </source>
</evidence>
<keyword evidence="5 11" id="KW-0547">Nucleotide-binding</keyword>
<evidence type="ECO:0000256" key="10">
    <source>
        <dbReference type="ARBA" id="ARBA00031356"/>
    </source>
</evidence>
<dbReference type="Gene3D" id="3.40.50.620">
    <property type="entry name" value="HUPs"/>
    <property type="match status" value="1"/>
</dbReference>
<protein>
    <recommendedName>
        <fullName evidence="3">GMP synthase (glutamine-hydrolyzing)</fullName>
        <ecNumber evidence="3">6.3.5.2</ecNumber>
    </recommendedName>
    <alternativeName>
        <fullName evidence="10">Glutamine amidotransferase</fullName>
    </alternativeName>
</protein>
<evidence type="ECO:0000256" key="5">
    <source>
        <dbReference type="ARBA" id="ARBA00022741"/>
    </source>
</evidence>
<dbReference type="InterPro" id="IPR029062">
    <property type="entry name" value="Class_I_gatase-like"/>
</dbReference>
<feature type="non-terminal residue" evidence="13">
    <location>
        <position position="1"/>
    </location>
</feature>
<dbReference type="InterPro" id="IPR017926">
    <property type="entry name" value="GATASE"/>
</dbReference>
<feature type="binding site" evidence="11">
    <location>
        <begin position="206"/>
        <end position="212"/>
    </location>
    <ligand>
        <name>ATP</name>
        <dbReference type="ChEBI" id="CHEBI:30616"/>
    </ligand>
</feature>
<evidence type="ECO:0000256" key="6">
    <source>
        <dbReference type="ARBA" id="ARBA00022749"/>
    </source>
</evidence>
<dbReference type="PANTHER" id="PTHR11922">
    <property type="entry name" value="GMP SYNTHASE-RELATED"/>
    <property type="match status" value="1"/>
</dbReference>
<dbReference type="NCBIfam" id="TIGR00888">
    <property type="entry name" value="guaA_Nterm"/>
    <property type="match status" value="1"/>
</dbReference>
<dbReference type="CDD" id="cd01742">
    <property type="entry name" value="GATase1_GMP_Synthase"/>
    <property type="match status" value="1"/>
</dbReference>
<keyword evidence="9" id="KW-0315">Glutamine amidotransferase</keyword>
<dbReference type="GO" id="GO:0003921">
    <property type="term" value="F:GMP synthase activity"/>
    <property type="evidence" value="ECO:0007669"/>
    <property type="project" value="InterPro"/>
</dbReference>
<name>A0A0L0FE10_9EUKA</name>